<evidence type="ECO:0000313" key="1">
    <source>
        <dbReference type="EMBL" id="WGZ96257.1"/>
    </source>
</evidence>
<dbReference type="KEGG" id="tput:QJT81_09925"/>
<protein>
    <submittedName>
        <fullName evidence="1">Uncharacterized protein</fullName>
    </submittedName>
</protein>
<gene>
    <name evidence="1" type="ORF">QJT81_09925</name>
</gene>
<reference evidence="1" key="2">
    <citation type="submission" date="2023-04" db="EMBL/GenBank/DDBJ databases">
        <authorList>
            <person name="Beletskiy A.V."/>
            <person name="Mardanov A.V."/>
            <person name="Ravin N.V."/>
        </authorList>
    </citation>
    <scope>NUCLEOTIDE SEQUENCE</scope>
    <source>
        <strain evidence="1">GKL-02</strain>
    </source>
</reference>
<dbReference type="EMBL" id="CP124756">
    <property type="protein sequence ID" value="WGZ96257.1"/>
    <property type="molecule type" value="Genomic_DNA"/>
</dbReference>
<organism evidence="1">
    <name type="scientific">Candidatus Thiothrix putei</name>
    <dbReference type="NCBI Taxonomy" id="3080811"/>
    <lineage>
        <taxon>Bacteria</taxon>
        <taxon>Pseudomonadati</taxon>
        <taxon>Pseudomonadota</taxon>
        <taxon>Gammaproteobacteria</taxon>
        <taxon>Thiotrichales</taxon>
        <taxon>Thiotrichaceae</taxon>
        <taxon>Thiothrix</taxon>
    </lineage>
</organism>
<accession>A0AA95KS15</accession>
<sequence length="114" mass="11500">MLSPSGAATGAAAGANNGNCATGISTGRFSDLLPKTCCLNHTSWRFNSETACCRTALSARNPALSARNPAFSSRNASISAPIGGMGTLVSDGVDGFKIMGLLYQNVAAQDTGNA</sequence>
<dbReference type="Proteomes" id="UP001301326">
    <property type="component" value="Chromosome"/>
</dbReference>
<proteinExistence type="predicted"/>
<reference evidence="1" key="1">
    <citation type="journal article" date="2023" name="Int. J. Mol. Sci.">
        <title>Metagenomics Revealed a New Genus 'Candidatus Thiocaldithrix dubininis' gen. nov., sp. nov. and a New Species 'Candidatus Thiothrix putei' sp. nov. in the Family Thiotrichaceae, Some Members of Which Have Traits of Both Na+- and H+-Motive Energetics.</title>
        <authorList>
            <person name="Ravin N.V."/>
            <person name="Muntyan M.S."/>
            <person name="Smolyakov D.D."/>
            <person name="Rudenko T.S."/>
            <person name="Beletsky A.V."/>
            <person name="Mardanov A.V."/>
            <person name="Grabovich M.Y."/>
        </authorList>
    </citation>
    <scope>NUCLEOTIDE SEQUENCE</scope>
    <source>
        <strain evidence="1">GKL-02</strain>
    </source>
</reference>
<name>A0AA95KS15_9GAMM</name>
<dbReference type="AlphaFoldDB" id="A0AA95KS15"/>